<name>A0ABR1ZPI8_9ROSI</name>
<accession>A0ABR1ZPI8</accession>
<evidence type="ECO:0000256" key="1">
    <source>
        <dbReference type="ARBA" id="ARBA00009005"/>
    </source>
</evidence>
<organism evidence="3 4">
    <name type="scientific">Hibiscus sabdariffa</name>
    <name type="common">roselle</name>
    <dbReference type="NCBI Taxonomy" id="183260"/>
    <lineage>
        <taxon>Eukaryota</taxon>
        <taxon>Viridiplantae</taxon>
        <taxon>Streptophyta</taxon>
        <taxon>Embryophyta</taxon>
        <taxon>Tracheophyta</taxon>
        <taxon>Spermatophyta</taxon>
        <taxon>Magnoliopsida</taxon>
        <taxon>eudicotyledons</taxon>
        <taxon>Gunneridae</taxon>
        <taxon>Pentapetalae</taxon>
        <taxon>rosids</taxon>
        <taxon>malvids</taxon>
        <taxon>Malvales</taxon>
        <taxon>Malvaceae</taxon>
        <taxon>Malvoideae</taxon>
        <taxon>Hibiscus</taxon>
    </lineage>
</organism>
<dbReference type="InterPro" id="IPR029030">
    <property type="entry name" value="Caspase-like_dom_sf"/>
</dbReference>
<dbReference type="EMBL" id="JBBPBN010000754">
    <property type="protein sequence ID" value="KAK8482628.1"/>
    <property type="molecule type" value="Genomic_DNA"/>
</dbReference>
<reference evidence="3 4" key="1">
    <citation type="journal article" date="2024" name="G3 (Bethesda)">
        <title>Genome assembly of Hibiscus sabdariffa L. provides insights into metabolisms of medicinal natural products.</title>
        <authorList>
            <person name="Kim T."/>
        </authorList>
    </citation>
    <scope>NUCLEOTIDE SEQUENCE [LARGE SCALE GENOMIC DNA]</scope>
    <source>
        <strain evidence="3">TK-2024</strain>
        <tissue evidence="3">Old leaves</tissue>
    </source>
</reference>
<dbReference type="Gene3D" id="3.40.50.12660">
    <property type="match status" value="1"/>
</dbReference>
<evidence type="ECO:0000259" key="2">
    <source>
        <dbReference type="Pfam" id="PF00656"/>
    </source>
</evidence>
<sequence length="279" mass="30191">MAKVTKRAVLVGCNYANHQSKLLGCIHDAIEMRDLIVNDLGFDEVTVLTDKAEPPSAAATAANIKRELSAMVSRAEAGDVLFFYFSGYGTSIPVNKDGPLHREEKAIVSGDLYSIKGIYFRSLVTRLPEGATFTIVSDSGHSGGLIDGEKVQMGHEPSGEESTTLVTLISKSIDFRFVRDTEHVVSDSHPEDDGGILLSGCAPKETSYELVDAGIAYGAFTKSVLLKVSTDPCISNKDLVKEARKFIREKLKIYQQHPCLYCSDANADAPFLGGCPKNP</sequence>
<gene>
    <name evidence="3" type="ORF">V6N11_021056</name>
</gene>
<dbReference type="Proteomes" id="UP001396334">
    <property type="component" value="Unassembled WGS sequence"/>
</dbReference>
<dbReference type="PANTHER" id="PTHR48104">
    <property type="entry name" value="METACASPASE-4"/>
    <property type="match status" value="1"/>
</dbReference>
<evidence type="ECO:0000313" key="4">
    <source>
        <dbReference type="Proteomes" id="UP001396334"/>
    </source>
</evidence>
<dbReference type="PANTHER" id="PTHR48104:SF7">
    <property type="entry name" value="METACASPASE-9"/>
    <property type="match status" value="1"/>
</dbReference>
<comment type="caution">
    <text evidence="3">The sequence shown here is derived from an EMBL/GenBank/DDBJ whole genome shotgun (WGS) entry which is preliminary data.</text>
</comment>
<dbReference type="Pfam" id="PF00656">
    <property type="entry name" value="Peptidase_C14"/>
    <property type="match status" value="1"/>
</dbReference>
<keyword evidence="4" id="KW-1185">Reference proteome</keyword>
<dbReference type="InterPro" id="IPR011600">
    <property type="entry name" value="Pept_C14_caspase"/>
</dbReference>
<protein>
    <recommendedName>
        <fullName evidence="2">Peptidase C14 caspase domain-containing protein</fullName>
    </recommendedName>
</protein>
<proteinExistence type="inferred from homology"/>
<comment type="similarity">
    <text evidence="1">Belongs to the peptidase C14B family.</text>
</comment>
<dbReference type="InterPro" id="IPR050452">
    <property type="entry name" value="Metacaspase"/>
</dbReference>
<evidence type="ECO:0000313" key="3">
    <source>
        <dbReference type="EMBL" id="KAK8482628.1"/>
    </source>
</evidence>
<dbReference type="SUPFAM" id="SSF52129">
    <property type="entry name" value="Caspase-like"/>
    <property type="match status" value="1"/>
</dbReference>
<feature type="domain" description="Peptidase C14 caspase" evidence="2">
    <location>
        <begin position="6"/>
        <end position="265"/>
    </location>
</feature>